<dbReference type="InterPro" id="IPR000515">
    <property type="entry name" value="MetI-like"/>
</dbReference>
<dbReference type="GO" id="GO:0005886">
    <property type="term" value="C:plasma membrane"/>
    <property type="evidence" value="ECO:0007669"/>
    <property type="project" value="UniProtKB-SubCell"/>
</dbReference>
<dbReference type="eggNOG" id="COG0577">
    <property type="taxonomic scope" value="Bacteria"/>
</dbReference>
<dbReference type="Proteomes" id="UP000019265">
    <property type="component" value="Chromosome"/>
</dbReference>
<reference evidence="9 10" key="1">
    <citation type="journal article" date="2014" name="Genome Biol. Evol.">
        <title>Molecular evolution of the substrate utilization strategies and putative virulence factors in mosquito-associated Spiroplasma species.</title>
        <authorList>
            <person name="Chang T.H."/>
            <person name="Lo W.S."/>
            <person name="Ku C."/>
            <person name="Chen L.L."/>
            <person name="Kuo C.H."/>
        </authorList>
    </citation>
    <scope>NUCLEOTIDE SEQUENCE [LARGE SCALE GENOMIC DNA]</scope>
    <source>
        <strain evidence="9">Ar-1343</strain>
    </source>
</reference>
<evidence type="ECO:0000313" key="10">
    <source>
        <dbReference type="Proteomes" id="UP000019265"/>
    </source>
</evidence>
<feature type="transmembrane region" description="Helical" evidence="7">
    <location>
        <begin position="1590"/>
        <end position="1618"/>
    </location>
</feature>
<organism evidence="9 10">
    <name type="scientific">Spiroplasma sabaudiense Ar-1343</name>
    <dbReference type="NCBI Taxonomy" id="1276257"/>
    <lineage>
        <taxon>Bacteria</taxon>
        <taxon>Bacillati</taxon>
        <taxon>Mycoplasmatota</taxon>
        <taxon>Mollicutes</taxon>
        <taxon>Entomoplasmatales</taxon>
        <taxon>Spiroplasmataceae</taxon>
        <taxon>Spiroplasma</taxon>
    </lineage>
</organism>
<evidence type="ECO:0000256" key="4">
    <source>
        <dbReference type="ARBA" id="ARBA00022989"/>
    </source>
</evidence>
<comment type="similarity">
    <text evidence="6">Belongs to the ABC-4 integral membrane protein family.</text>
</comment>
<proteinExistence type="inferred from homology"/>
<evidence type="ECO:0000256" key="3">
    <source>
        <dbReference type="ARBA" id="ARBA00022692"/>
    </source>
</evidence>
<dbReference type="PANTHER" id="PTHR30572">
    <property type="entry name" value="MEMBRANE COMPONENT OF TRANSPORTER-RELATED"/>
    <property type="match status" value="1"/>
</dbReference>
<feature type="domain" description="ABC3 transporter permease C-terminal" evidence="8">
    <location>
        <begin position="1597"/>
        <end position="1715"/>
    </location>
</feature>
<feature type="transmembrane region" description="Helical" evidence="7">
    <location>
        <begin position="1685"/>
        <end position="1708"/>
    </location>
</feature>
<evidence type="ECO:0000313" key="9">
    <source>
        <dbReference type="EMBL" id="AHI53877.1"/>
    </source>
</evidence>
<keyword evidence="3 7" id="KW-0812">Transmembrane</keyword>
<accession>W6AA01</accession>
<sequence>MNFLRKSNGILLLKQSLINILKFRVQFIIVIVLSFLSASILTVSMGINSTLNNNFQEVVGKGNQFDFEYQYQFNQRRNVEGPNQTIPLNAFVNNNYSTFIKDLNEKDIKEESAFNFILSSQSNPESNDNFLIRTYQDQNFQNAIYEQFKNDTYGVTEKLLVYDYDANQDEFVYNPTGLEWTFEPAFRKTAYEVLTREYKKDLGCGPDGQATALDYTRYTPAGIYTMNNGCSWVGDDSNSLNVYMNYAFQNLIKTNFTQFGNFFKFLVVDQIINKLDANQKPTKQIVTTKFNETNNSGTWSELDFQKGVGVNLYDAASFETADKEENARKLTSLFYEYILGYSIYPTNVIHSNFLGDWINQVKASELISQNKEEDKNFLKTNNDVYKYGRRGHINPIVISVENNLIQSNKWLNDHWAMTGLPFEEPSNTTQMNLHQNFYERPNLESFINQPQDSDSVRSSMFINHQKLIGEIMDFDVNLRSELFYFDNESQSKVRAVAIDENEKDPNFTILKGSAPRAANEIAISQQYARKNKIKIGDVISVGGASAIVSGFATDKYSYYPMSDKDVPLPDNKNGLIIFGFKSTLVNIGISGFENYVTYYNSIFLTNKGAAVSKDARANLYSALLNNVPNQASSYYNYTKESYDSILSERPEDVKTFSGHYDMKSFKDSNYSLGWTVNESVLRIYNIVSIASVVIILLISLTAIAIGIAKTIRANMGQTINLKALGVKTSEIASSYLTYAIIVAIVVPIAWISGIFLQIPLANIFSDYLSAPYNVINPTWAALGIAFLIFVGIAAIVSFTTAFILTRGSILQLQEQKNKVHRSKMIDIIKNRWMKNSSFSKRFSLEMASSGSRQTWMVSSTIFISAFFIGGSLALPSIALNLKESYYKNIKYSNEYSTYQPMTNSPLSKVTLNTWKGQKELEADWKETDQFSEYGLNGYYSNLNNYTATTNNVGVLPSFIYTKDSQNQEKIDWSIEYLIKNLGDLVPIVSSIFGTNFYNATGQAFSIGELEQFMAFILQSATNPVSKKPWTNDEERLKLLKEISVTLTEGLGPILSLVMGSITDDGQTPSVDDDWKKQILDSIISSVPPYVKSYVNSSESRKNQFAFGYSFDQVVTDKETLATKLSFNTPKYSNLDIIGLPEDQKAFSVAKSEFSQTQFSEETHQKVAQIVNGTYQGGDIVENETKLYNASTKELKIPVIANRQAEAGLKFGLGDELSDLDFETARLTFKGRSGYENLPKGAWAYNNSDYKQINAKAADFLDPFGLDNNKFTYNESIKDGVLKDGAFVFIEWEYDEKGNITGSHLRPYYNYDNLELWFPENKINVEEFHKSDNLGNQGPNATWFDSNIISGSKNSRDETIIVPESAKIAWNENDSSTKWVRIRPYDLSFDARWKKPERNLQAGELQYLLNKNLYFMHSQVSGNQTTVIGTARGYDKINNNNLNKVSLVNVGQLNSFNSNIILGDQNIVNSLGNLSNTYFTPYDYNPVGSKANTSFKGIQNYNILAPTDLVKRELPKQFRDGYNGKINYWWNTKYSNIDETLGITSYVSFINKERTGQFAVGNVNSFKITTSYETQNLLSEKKALVNQISGMAVLIGGLLITMIIITSSLFIILICDLLVSKNSRFIILMKSIGYSRRQLVSYTLGVVNIFSILGFILGLGFSYLAIWGLISYLGSAGFAIPFALTWWAPFLAVILVGGAYGISIFAAMFRVINTSPHILTSQPD</sequence>
<evidence type="ECO:0000256" key="5">
    <source>
        <dbReference type="ARBA" id="ARBA00023136"/>
    </source>
</evidence>
<feature type="transmembrane region" description="Helical" evidence="7">
    <location>
        <begin position="686"/>
        <end position="708"/>
    </location>
</feature>
<keyword evidence="2" id="KW-1003">Cell membrane</keyword>
<dbReference type="PANTHER" id="PTHR30572:SF4">
    <property type="entry name" value="ABC TRANSPORTER PERMEASE YTRF"/>
    <property type="match status" value="1"/>
</dbReference>
<name>W6AA01_9MOLU</name>
<dbReference type="Pfam" id="PF02687">
    <property type="entry name" value="FtsX"/>
    <property type="match status" value="1"/>
</dbReference>
<feature type="transmembrane region" description="Helical" evidence="7">
    <location>
        <begin position="1638"/>
        <end position="1665"/>
    </location>
</feature>
<dbReference type="InterPro" id="IPR050250">
    <property type="entry name" value="Macrolide_Exporter_MacB"/>
</dbReference>
<keyword evidence="4 7" id="KW-1133">Transmembrane helix</keyword>
<evidence type="ECO:0000256" key="6">
    <source>
        <dbReference type="ARBA" id="ARBA00038076"/>
    </source>
</evidence>
<dbReference type="PATRIC" id="fig|1276257.3.peg.480"/>
<dbReference type="KEGG" id="ssab:SSABA_v1c04700"/>
<evidence type="ECO:0000256" key="7">
    <source>
        <dbReference type="SAM" id="Phobius"/>
    </source>
</evidence>
<dbReference type="GO" id="GO:0022857">
    <property type="term" value="F:transmembrane transporter activity"/>
    <property type="evidence" value="ECO:0007669"/>
    <property type="project" value="TreeGrafter"/>
</dbReference>
<keyword evidence="10" id="KW-1185">Reference proteome</keyword>
<feature type="transmembrane region" description="Helical" evidence="7">
    <location>
        <begin position="855"/>
        <end position="874"/>
    </location>
</feature>
<dbReference type="HOGENOM" id="CLU_002981_0_0_14"/>
<comment type="subcellular location">
    <subcellularLocation>
        <location evidence="1">Cell membrane</location>
        <topology evidence="1">Multi-pass membrane protein</topology>
    </subcellularLocation>
</comment>
<feature type="transmembrane region" description="Helical" evidence="7">
    <location>
        <begin position="778"/>
        <end position="804"/>
    </location>
</feature>
<dbReference type="CDD" id="cd06261">
    <property type="entry name" value="TM_PBP2"/>
    <property type="match status" value="1"/>
</dbReference>
<evidence type="ECO:0000256" key="2">
    <source>
        <dbReference type="ARBA" id="ARBA00022475"/>
    </source>
</evidence>
<evidence type="ECO:0000256" key="1">
    <source>
        <dbReference type="ARBA" id="ARBA00004651"/>
    </source>
</evidence>
<evidence type="ECO:0000259" key="8">
    <source>
        <dbReference type="Pfam" id="PF02687"/>
    </source>
</evidence>
<dbReference type="EMBL" id="CP006934">
    <property type="protein sequence ID" value="AHI53877.1"/>
    <property type="molecule type" value="Genomic_DNA"/>
</dbReference>
<protein>
    <submittedName>
        <fullName evidence="9">Efflux ABC transporter, permease protein</fullName>
    </submittedName>
</protein>
<dbReference type="STRING" id="1276257.SSABA_v1c04700"/>
<dbReference type="InterPro" id="IPR003838">
    <property type="entry name" value="ABC3_permease_C"/>
</dbReference>
<feature type="transmembrane region" description="Helical" evidence="7">
    <location>
        <begin position="735"/>
        <end position="758"/>
    </location>
</feature>
<gene>
    <name evidence="9" type="ORF">SSABA_v1c04700</name>
</gene>
<keyword evidence="5 7" id="KW-0472">Membrane</keyword>
<feature type="transmembrane region" description="Helical" evidence="7">
    <location>
        <begin position="21"/>
        <end position="47"/>
    </location>
</feature>